<dbReference type="Gene3D" id="3.40.50.2300">
    <property type="match status" value="1"/>
</dbReference>
<accession>D5EGF0</accession>
<keyword evidence="4" id="KW-1185">Reference proteome</keyword>
<dbReference type="EMBL" id="CP001997">
    <property type="protein sequence ID" value="ADE57632.1"/>
    <property type="molecule type" value="Genomic_DNA"/>
</dbReference>
<protein>
    <submittedName>
        <fullName evidence="3">Response regulator receiver protein</fullName>
    </submittedName>
</protein>
<evidence type="ECO:0000313" key="4">
    <source>
        <dbReference type="Proteomes" id="UP000002366"/>
    </source>
</evidence>
<evidence type="ECO:0000256" key="1">
    <source>
        <dbReference type="PROSITE-ProRule" id="PRU00169"/>
    </source>
</evidence>
<gene>
    <name evidence="3" type="ordered locus">Amico_1515</name>
</gene>
<evidence type="ECO:0000259" key="2">
    <source>
        <dbReference type="PROSITE" id="PS50110"/>
    </source>
</evidence>
<feature type="modified residue" description="4-aspartylphosphate" evidence="1">
    <location>
        <position position="54"/>
    </location>
</feature>
<dbReference type="OrthoDB" id="9790669at2"/>
<dbReference type="SUPFAM" id="SSF52172">
    <property type="entry name" value="CheY-like"/>
    <property type="match status" value="1"/>
</dbReference>
<dbReference type="RefSeq" id="WP_013048895.1">
    <property type="nucleotide sequence ID" value="NC_014011.1"/>
</dbReference>
<dbReference type="InterPro" id="IPR052048">
    <property type="entry name" value="ST_Response_Regulator"/>
</dbReference>
<dbReference type="eggNOG" id="COG2201">
    <property type="taxonomic scope" value="Bacteria"/>
</dbReference>
<sequence>MGKRVLVVDDAVFMRIILKDILLNNNFEVVGEAENGKVAVEAYQRLHPDIVTMDISMPKMDGIDALRAIRALDPEAKIIMVSAMGQQPMVREAIKAGALDFIVKPFQPDRVVEALSRALA</sequence>
<dbReference type="SMART" id="SM00448">
    <property type="entry name" value="REC"/>
    <property type="match status" value="1"/>
</dbReference>
<dbReference type="GO" id="GO:0000160">
    <property type="term" value="P:phosphorelay signal transduction system"/>
    <property type="evidence" value="ECO:0007669"/>
    <property type="project" value="InterPro"/>
</dbReference>
<dbReference type="AlphaFoldDB" id="D5EGF0"/>
<reference evidence="3 4" key="1">
    <citation type="journal article" date="2010" name="Stand. Genomic Sci.">
        <title>Complete genome sequence of Aminobacterium colombiense type strain (ALA-1).</title>
        <authorList>
            <person name="Chertkov O."/>
            <person name="Sikorski J."/>
            <person name="Brambilla E."/>
            <person name="Lapidus A."/>
            <person name="Copeland A."/>
            <person name="Glavina Del Rio T."/>
            <person name="Nolan M."/>
            <person name="Lucas S."/>
            <person name="Tice H."/>
            <person name="Cheng J.F."/>
            <person name="Han C."/>
            <person name="Detter J.C."/>
            <person name="Bruce D."/>
            <person name="Tapia R."/>
            <person name="Goodwin L."/>
            <person name="Pitluck S."/>
            <person name="Liolios K."/>
            <person name="Ivanova N."/>
            <person name="Mavromatis K."/>
            <person name="Ovchinnikova G."/>
            <person name="Pati A."/>
            <person name="Chen A."/>
            <person name="Palaniappan K."/>
            <person name="Land M."/>
            <person name="Hauser L."/>
            <person name="Chang Y.J."/>
            <person name="Jeffries C.D."/>
            <person name="Spring S."/>
            <person name="Rohde M."/>
            <person name="Goker M."/>
            <person name="Bristow J."/>
            <person name="Eisen J.A."/>
            <person name="Markowitz V."/>
            <person name="Hugenholtz P."/>
            <person name="Kyrpides N.C."/>
            <person name="Klenk H.P."/>
        </authorList>
    </citation>
    <scope>NUCLEOTIDE SEQUENCE [LARGE SCALE GENOMIC DNA]</scope>
    <source>
        <strain evidence="4">DSM 12261 / ALA-1</strain>
    </source>
</reference>
<dbReference type="CDD" id="cd17542">
    <property type="entry name" value="REC_CheY"/>
    <property type="match status" value="1"/>
</dbReference>
<name>D5EGF0_AMICL</name>
<dbReference type="HOGENOM" id="CLU_000445_69_15_0"/>
<dbReference type="PROSITE" id="PS50110">
    <property type="entry name" value="RESPONSE_REGULATORY"/>
    <property type="match status" value="1"/>
</dbReference>
<dbReference type="Pfam" id="PF00072">
    <property type="entry name" value="Response_reg"/>
    <property type="match status" value="1"/>
</dbReference>
<dbReference type="PANTHER" id="PTHR43228:SF1">
    <property type="entry name" value="TWO-COMPONENT RESPONSE REGULATOR ARR22"/>
    <property type="match status" value="1"/>
</dbReference>
<feature type="domain" description="Response regulatory" evidence="2">
    <location>
        <begin position="4"/>
        <end position="119"/>
    </location>
</feature>
<organism evidence="3 4">
    <name type="scientific">Aminobacterium colombiense (strain DSM 12261 / ALA-1)</name>
    <dbReference type="NCBI Taxonomy" id="572547"/>
    <lineage>
        <taxon>Bacteria</taxon>
        <taxon>Thermotogati</taxon>
        <taxon>Synergistota</taxon>
        <taxon>Synergistia</taxon>
        <taxon>Synergistales</taxon>
        <taxon>Aminobacteriaceae</taxon>
        <taxon>Aminobacterium</taxon>
    </lineage>
</organism>
<proteinExistence type="predicted"/>
<dbReference type="KEGG" id="aco:Amico_1515"/>
<dbReference type="PANTHER" id="PTHR43228">
    <property type="entry name" value="TWO-COMPONENT RESPONSE REGULATOR"/>
    <property type="match status" value="1"/>
</dbReference>
<dbReference type="Proteomes" id="UP000002366">
    <property type="component" value="Chromosome"/>
</dbReference>
<evidence type="ECO:0000313" key="3">
    <source>
        <dbReference type="EMBL" id="ADE57632.1"/>
    </source>
</evidence>
<keyword evidence="1" id="KW-0597">Phosphoprotein</keyword>
<dbReference type="InterPro" id="IPR001789">
    <property type="entry name" value="Sig_transdc_resp-reg_receiver"/>
</dbReference>
<dbReference type="STRING" id="572547.Amico_1515"/>
<dbReference type="InterPro" id="IPR011006">
    <property type="entry name" value="CheY-like_superfamily"/>
</dbReference>